<accession>J1IY22</accession>
<feature type="transmembrane region" description="Helical" evidence="1">
    <location>
        <begin position="95"/>
        <end position="117"/>
    </location>
</feature>
<dbReference type="HOGENOM" id="CLU_1458570_0_0_5"/>
<comment type="caution">
    <text evidence="2">The sequence shown here is derived from an EMBL/GenBank/DDBJ whole genome shotgun (WGS) entry which is preliminary data.</text>
</comment>
<feature type="transmembrane region" description="Helical" evidence="1">
    <location>
        <begin position="12"/>
        <end position="36"/>
    </location>
</feature>
<gene>
    <name evidence="2" type="ORF">ME7_00839</name>
</gene>
<dbReference type="AlphaFoldDB" id="J1IY22"/>
<organism evidence="2 3">
    <name type="scientific">Bartonella birtlesii LL-WM9</name>
    <dbReference type="NCBI Taxonomy" id="1094552"/>
    <lineage>
        <taxon>Bacteria</taxon>
        <taxon>Pseudomonadati</taxon>
        <taxon>Pseudomonadota</taxon>
        <taxon>Alphaproteobacteria</taxon>
        <taxon>Hyphomicrobiales</taxon>
        <taxon>Bartonellaceae</taxon>
        <taxon>Bartonella</taxon>
    </lineage>
</organism>
<reference evidence="2 3" key="1">
    <citation type="submission" date="2012-03" db="EMBL/GenBank/DDBJ databases">
        <title>The Genome Sequence of Bartonella birtlesii LL-WM9.</title>
        <authorList>
            <consortium name="The Broad Institute Genome Sequencing Platform"/>
            <consortium name="The Broad Institute Genome Sequencing Center for Infectious Disease"/>
            <person name="Feldgarden M."/>
            <person name="Kirby J."/>
            <person name="Kosoy M."/>
            <person name="Birtles R."/>
            <person name="Probert W.S."/>
            <person name="Chiaraviglio L."/>
            <person name="Young S.K."/>
            <person name="Zeng Q."/>
            <person name="Gargeya S."/>
            <person name="Fitzgerald M."/>
            <person name="Haas B."/>
            <person name="Abouelleil A."/>
            <person name="Alvarado L."/>
            <person name="Arachchi H.M."/>
            <person name="Berlin A."/>
            <person name="Chapman S.B."/>
            <person name="Gearin G."/>
            <person name="Goldberg J."/>
            <person name="Griggs A."/>
            <person name="Gujja S."/>
            <person name="Hansen M."/>
            <person name="Heiman D."/>
            <person name="Howarth C."/>
            <person name="Larimer J."/>
            <person name="Lui A."/>
            <person name="MacDonald P.J.P."/>
            <person name="McCowen C."/>
            <person name="Montmayeur A."/>
            <person name="Murphy C."/>
            <person name="Neiman D."/>
            <person name="Pearson M."/>
            <person name="Priest M."/>
            <person name="Roberts A."/>
            <person name="Saif S."/>
            <person name="Shea T."/>
            <person name="Sisk P."/>
            <person name="Stolte C."/>
            <person name="Sykes S."/>
            <person name="Wortman J."/>
            <person name="Nusbaum C."/>
            <person name="Birren B."/>
        </authorList>
    </citation>
    <scope>NUCLEOTIDE SEQUENCE [LARGE SCALE GENOMIC DNA]</scope>
    <source>
        <strain evidence="2 3">LL-WM9</strain>
    </source>
</reference>
<name>J1IY22_9HYPH</name>
<evidence type="ECO:0000256" key="1">
    <source>
        <dbReference type="SAM" id="Phobius"/>
    </source>
</evidence>
<dbReference type="EMBL" id="AIMC01000018">
    <property type="protein sequence ID" value="EJF76582.1"/>
    <property type="molecule type" value="Genomic_DNA"/>
</dbReference>
<keyword evidence="1" id="KW-1133">Transmembrane helix</keyword>
<dbReference type="RefSeq" id="WP_006589765.1">
    <property type="nucleotide sequence ID" value="NZ_JH725077.1"/>
</dbReference>
<keyword evidence="1" id="KW-0472">Membrane</keyword>
<feature type="transmembrane region" description="Helical" evidence="1">
    <location>
        <begin position="137"/>
        <end position="166"/>
    </location>
</feature>
<proteinExistence type="predicted"/>
<sequence>MTFLAMVTAQLTIVSMMVVYSMISFFAILAIVMVYYSAFKRQIVLFETHEKLEIIKVDKVLSHKRGEEEPVFDRQAYLASFKGALMFSKKDYKRVFKFSFIVFFVLVMPFIVSFFVMTAEVAKNKASMQQLMQSGSWSFTFFIVNGFFLYIIWGCVAFFSPLFLLFHAKLHLRVKKMVKIVENFT</sequence>
<keyword evidence="1" id="KW-0812">Transmembrane</keyword>
<evidence type="ECO:0000313" key="2">
    <source>
        <dbReference type="EMBL" id="EJF76582.1"/>
    </source>
</evidence>
<dbReference type="Proteomes" id="UP000008748">
    <property type="component" value="Unassembled WGS sequence"/>
</dbReference>
<evidence type="ECO:0000313" key="3">
    <source>
        <dbReference type="Proteomes" id="UP000008748"/>
    </source>
</evidence>
<protein>
    <submittedName>
        <fullName evidence="2">Uncharacterized protein</fullName>
    </submittedName>
</protein>
<dbReference type="PATRIC" id="fig|1094552.3.peg.915"/>
<keyword evidence="3" id="KW-1185">Reference proteome</keyword>